<dbReference type="PANTHER" id="PTHR36305">
    <property type="entry name" value="PHOSPHATIDYLGLYCEROPHOSPHATASE A"/>
    <property type="match status" value="1"/>
</dbReference>
<dbReference type="EMBL" id="QMPZ01000067">
    <property type="protein sequence ID" value="RLE09035.1"/>
    <property type="molecule type" value="Genomic_DNA"/>
</dbReference>
<feature type="domain" description="YutG/PgpA" evidence="2">
    <location>
        <begin position="8"/>
        <end position="145"/>
    </location>
</feature>
<organism evidence="3 4">
    <name type="scientific">Aerophobetes bacterium</name>
    <dbReference type="NCBI Taxonomy" id="2030807"/>
    <lineage>
        <taxon>Bacteria</taxon>
        <taxon>Candidatus Aerophobota</taxon>
    </lineage>
</organism>
<keyword evidence="1" id="KW-0812">Transmembrane</keyword>
<dbReference type="GO" id="GO:0008962">
    <property type="term" value="F:phosphatidylglycerophosphatase activity"/>
    <property type="evidence" value="ECO:0007669"/>
    <property type="project" value="InterPro"/>
</dbReference>
<comment type="caution">
    <text evidence="3">The sequence shown here is derived from an EMBL/GenBank/DDBJ whole genome shotgun (WGS) entry which is preliminary data.</text>
</comment>
<dbReference type="InterPro" id="IPR026037">
    <property type="entry name" value="PgpA"/>
</dbReference>
<evidence type="ECO:0000313" key="4">
    <source>
        <dbReference type="Proteomes" id="UP000279422"/>
    </source>
</evidence>
<feature type="transmembrane region" description="Helical" evidence="1">
    <location>
        <begin position="15"/>
        <end position="36"/>
    </location>
</feature>
<sequence length="152" mass="16556">MRKLTILLGTGFGAGYSPLAPGTMGTLVGVIFYLILKRALSHPLSYGMALVILNLAGVWISGKCERYLGQKDSRVIVIDEISGFLIAMFGLPLSFRFILLGFLVFRIFDILKPFKMEKIQKLPGGWGIMGDDIAAGALAGILIHISCSMFGW</sequence>
<name>A0A497E3E5_UNCAE</name>
<dbReference type="AlphaFoldDB" id="A0A497E3E5"/>
<reference evidence="3 4" key="1">
    <citation type="submission" date="2018-06" db="EMBL/GenBank/DDBJ databases">
        <title>Extensive metabolic versatility and redundancy in microbially diverse, dynamic hydrothermal sediments.</title>
        <authorList>
            <person name="Dombrowski N."/>
            <person name="Teske A."/>
            <person name="Baker B.J."/>
        </authorList>
    </citation>
    <scope>NUCLEOTIDE SEQUENCE [LARGE SCALE GENOMIC DNA]</scope>
    <source>
        <strain evidence="3">B47_G16</strain>
    </source>
</reference>
<evidence type="ECO:0000256" key="1">
    <source>
        <dbReference type="SAM" id="Phobius"/>
    </source>
</evidence>
<keyword evidence="1" id="KW-0472">Membrane</keyword>
<dbReference type="Pfam" id="PF04608">
    <property type="entry name" value="PgpA"/>
    <property type="match status" value="1"/>
</dbReference>
<evidence type="ECO:0000313" key="3">
    <source>
        <dbReference type="EMBL" id="RLE09035.1"/>
    </source>
</evidence>
<accession>A0A497E3E5</accession>
<gene>
    <name evidence="3" type="ORF">DRJ00_05230</name>
</gene>
<dbReference type="PANTHER" id="PTHR36305:SF1">
    <property type="entry name" value="PHOSPHATIDYLGLYCEROPHOSPHATASE A"/>
    <property type="match status" value="1"/>
</dbReference>
<proteinExistence type="predicted"/>
<dbReference type="InterPro" id="IPR007686">
    <property type="entry name" value="YutG/PgpA"/>
</dbReference>
<dbReference type="InterPro" id="IPR036681">
    <property type="entry name" value="PgpA-like_sf"/>
</dbReference>
<keyword evidence="1" id="KW-1133">Transmembrane helix</keyword>
<feature type="transmembrane region" description="Helical" evidence="1">
    <location>
        <begin position="81"/>
        <end position="105"/>
    </location>
</feature>
<protein>
    <submittedName>
        <fullName evidence="3">Phosphatidylglycerophosphatase A</fullName>
    </submittedName>
</protein>
<dbReference type="Proteomes" id="UP000279422">
    <property type="component" value="Unassembled WGS sequence"/>
</dbReference>
<feature type="transmembrane region" description="Helical" evidence="1">
    <location>
        <begin position="126"/>
        <end position="151"/>
    </location>
</feature>
<dbReference type="PIRSF" id="PIRSF006162">
    <property type="entry name" value="PgpA"/>
    <property type="match status" value="1"/>
</dbReference>
<dbReference type="SUPFAM" id="SSF101307">
    <property type="entry name" value="YutG-like"/>
    <property type="match status" value="1"/>
</dbReference>
<dbReference type="CDD" id="cd06971">
    <property type="entry name" value="PgpA"/>
    <property type="match status" value="1"/>
</dbReference>
<dbReference type="GO" id="GO:0006629">
    <property type="term" value="P:lipid metabolic process"/>
    <property type="evidence" value="ECO:0007669"/>
    <property type="project" value="InterPro"/>
</dbReference>
<feature type="transmembrane region" description="Helical" evidence="1">
    <location>
        <begin position="43"/>
        <end position="61"/>
    </location>
</feature>
<evidence type="ECO:0000259" key="2">
    <source>
        <dbReference type="Pfam" id="PF04608"/>
    </source>
</evidence>